<sequence length="513" mass="55892">MQRTAVIGVDIGTTGCRAVIYLPNGQSLANFSAEYRLFTPHAGWAEQQPADIWQAFITVVRSAVQQSGLPPQAIAGMCFSVAFHSFLAVDAAGEPLCPVLTWADSRSQPYTEKLKTTIDGKALYHRTGCPLHPMYPLSKAVWLRQERPEAFRRAAKFISIKEYVIKRLTGQFAVDRSIASGTGLYNFETLAWDQEALAVVGITADHLSTVYPTSHVLEGILPSVAGELGLDSSIAVVLGAGDGAMANLGSGVVRPGQLTATVGTSGAVRMLIKQPQTDPQRRTWCYNLNEEYWMAGAAINNGGISLRWVRDQVAADVKQQAAACGRDPYDLLTEAAANVAPGAEGLLLLPLFSGERAPYWNADARAVLFGVGLNHETRHIVRAALEGVMFRMYSIFSALKDVAGQASEIRVSGSFTRSPLWLTIMADIFGREILAPGEPEGAAFGASAFGMVALGLLKDLEAIGQLTSIREIYRPDLTNHATYRELYDIYLRVYWNLQKEFHDIAAIQRRPKS</sequence>
<feature type="domain" description="Carbohydrate kinase FGGY N-terminal" evidence="5">
    <location>
        <begin position="6"/>
        <end position="249"/>
    </location>
</feature>
<evidence type="ECO:0000313" key="7">
    <source>
        <dbReference type="EMBL" id="KYZ76280.1"/>
    </source>
</evidence>
<dbReference type="Pfam" id="PF02782">
    <property type="entry name" value="FGGY_C"/>
    <property type="match status" value="1"/>
</dbReference>
<evidence type="ECO:0000259" key="5">
    <source>
        <dbReference type="Pfam" id="PF00370"/>
    </source>
</evidence>
<dbReference type="Pfam" id="PF00370">
    <property type="entry name" value="FGGY_N"/>
    <property type="match status" value="1"/>
</dbReference>
<dbReference type="InterPro" id="IPR050406">
    <property type="entry name" value="FGGY_Carb_Kinase"/>
</dbReference>
<protein>
    <submittedName>
        <fullName evidence="7">Gluconokinase</fullName>
    </submittedName>
</protein>
<dbReference type="SUPFAM" id="SSF53067">
    <property type="entry name" value="Actin-like ATPase domain"/>
    <property type="match status" value="2"/>
</dbReference>
<dbReference type="OrthoDB" id="9805576at2"/>
<evidence type="ECO:0000256" key="4">
    <source>
        <dbReference type="RuleBase" id="RU003733"/>
    </source>
</evidence>
<evidence type="ECO:0000256" key="1">
    <source>
        <dbReference type="ARBA" id="ARBA00009156"/>
    </source>
</evidence>
<dbReference type="Gene3D" id="3.30.420.40">
    <property type="match status" value="2"/>
</dbReference>
<keyword evidence="2 4" id="KW-0808">Transferase</keyword>
<evidence type="ECO:0000259" key="6">
    <source>
        <dbReference type="Pfam" id="PF02782"/>
    </source>
</evidence>
<dbReference type="InterPro" id="IPR018483">
    <property type="entry name" value="Carb_kinase_FGGY_CS"/>
</dbReference>
<evidence type="ECO:0000313" key="8">
    <source>
        <dbReference type="Proteomes" id="UP000076268"/>
    </source>
</evidence>
<evidence type="ECO:0000256" key="2">
    <source>
        <dbReference type="ARBA" id="ARBA00022679"/>
    </source>
</evidence>
<name>A0A154BR24_ANASB</name>
<dbReference type="Proteomes" id="UP000076268">
    <property type="component" value="Unassembled WGS sequence"/>
</dbReference>
<dbReference type="PIRSF" id="PIRSF000538">
    <property type="entry name" value="GlpK"/>
    <property type="match status" value="1"/>
</dbReference>
<dbReference type="InterPro" id="IPR000577">
    <property type="entry name" value="Carb_kinase_FGGY"/>
</dbReference>
<accession>A0A154BR24</accession>
<organism evidence="7 8">
    <name type="scientific">Anaerosporomusa subterranea</name>
    <dbReference type="NCBI Taxonomy" id="1794912"/>
    <lineage>
        <taxon>Bacteria</taxon>
        <taxon>Bacillati</taxon>
        <taxon>Bacillota</taxon>
        <taxon>Negativicutes</taxon>
        <taxon>Acetonemataceae</taxon>
        <taxon>Anaerosporomusa</taxon>
    </lineage>
</organism>
<reference evidence="7 8" key="1">
    <citation type="submission" date="2016-02" db="EMBL/GenBank/DDBJ databases">
        <title>Anaerosporomusa subterraneum gen. nov., sp. nov., a spore-forming obligate anaerobe isolated from saprolite.</title>
        <authorList>
            <person name="Choi J.K."/>
            <person name="Shah M."/>
            <person name="Yee N."/>
        </authorList>
    </citation>
    <scope>NUCLEOTIDE SEQUENCE [LARGE SCALE GENOMIC DNA]</scope>
    <source>
        <strain evidence="7 8">RU4</strain>
    </source>
</reference>
<comment type="caution">
    <text evidence="7">The sequence shown here is derived from an EMBL/GenBank/DDBJ whole genome shotgun (WGS) entry which is preliminary data.</text>
</comment>
<comment type="similarity">
    <text evidence="1 4">Belongs to the FGGY kinase family.</text>
</comment>
<dbReference type="GO" id="GO:0016773">
    <property type="term" value="F:phosphotransferase activity, alcohol group as acceptor"/>
    <property type="evidence" value="ECO:0007669"/>
    <property type="project" value="InterPro"/>
</dbReference>
<gene>
    <name evidence="7" type="ORF">AXX12_07520</name>
</gene>
<dbReference type="InterPro" id="IPR018484">
    <property type="entry name" value="FGGY_N"/>
</dbReference>
<proteinExistence type="inferred from homology"/>
<dbReference type="RefSeq" id="WP_066241465.1">
    <property type="nucleotide sequence ID" value="NZ_LSGP01000017.1"/>
</dbReference>
<keyword evidence="3 4" id="KW-0418">Kinase</keyword>
<keyword evidence="8" id="KW-1185">Reference proteome</keyword>
<dbReference type="GO" id="GO:0016301">
    <property type="term" value="F:kinase activity"/>
    <property type="evidence" value="ECO:0007669"/>
    <property type="project" value="UniProtKB-KW"/>
</dbReference>
<evidence type="ECO:0000256" key="3">
    <source>
        <dbReference type="ARBA" id="ARBA00022777"/>
    </source>
</evidence>
<dbReference type="PANTHER" id="PTHR43095:SF2">
    <property type="entry name" value="GLUCONOKINASE"/>
    <property type="match status" value="1"/>
</dbReference>
<dbReference type="STRING" id="1794912.AXX12_07520"/>
<dbReference type="PROSITE" id="PS00445">
    <property type="entry name" value="FGGY_KINASES_2"/>
    <property type="match status" value="1"/>
</dbReference>
<dbReference type="InterPro" id="IPR043129">
    <property type="entry name" value="ATPase_NBD"/>
</dbReference>
<dbReference type="GO" id="GO:0005975">
    <property type="term" value="P:carbohydrate metabolic process"/>
    <property type="evidence" value="ECO:0007669"/>
    <property type="project" value="InterPro"/>
</dbReference>
<dbReference type="PANTHER" id="PTHR43095">
    <property type="entry name" value="SUGAR KINASE"/>
    <property type="match status" value="1"/>
</dbReference>
<dbReference type="InterPro" id="IPR018485">
    <property type="entry name" value="FGGY_C"/>
</dbReference>
<feature type="domain" description="Carbohydrate kinase FGGY C-terminal" evidence="6">
    <location>
        <begin position="259"/>
        <end position="454"/>
    </location>
</feature>
<dbReference type="CDD" id="cd07770">
    <property type="entry name" value="ASKHA_NBD_FGGY_GntK"/>
    <property type="match status" value="1"/>
</dbReference>
<dbReference type="EMBL" id="LSGP01000017">
    <property type="protein sequence ID" value="KYZ76280.1"/>
    <property type="molecule type" value="Genomic_DNA"/>
</dbReference>
<dbReference type="AlphaFoldDB" id="A0A154BR24"/>